<gene>
    <name evidence="1" type="ORF">SaccyDRAFT_0540</name>
</gene>
<dbReference type="AlphaFoldDB" id="H5XGE9"/>
<name>H5XGE9_9PSEU</name>
<evidence type="ECO:0000313" key="2">
    <source>
        <dbReference type="Proteomes" id="UP000002791"/>
    </source>
</evidence>
<dbReference type="STRING" id="882082.SaccyDRAFT_0540"/>
<evidence type="ECO:0000313" key="1">
    <source>
        <dbReference type="EMBL" id="EHR59468.1"/>
    </source>
</evidence>
<protein>
    <recommendedName>
        <fullName evidence="3">Excreted virulence factor EspC, type VII ESX diderm</fullName>
    </recommendedName>
</protein>
<dbReference type="EMBL" id="CM001440">
    <property type="protein sequence ID" value="EHR59468.1"/>
    <property type="molecule type" value="Genomic_DNA"/>
</dbReference>
<dbReference type="Proteomes" id="UP000002791">
    <property type="component" value="Chromosome"/>
</dbReference>
<dbReference type="HOGENOM" id="CLU_2289628_0_0_11"/>
<dbReference type="OrthoDB" id="3556294at2"/>
<dbReference type="RefSeq" id="WP_005453330.1">
    <property type="nucleotide sequence ID" value="NZ_CM001440.1"/>
</dbReference>
<dbReference type="eggNOG" id="ENOG5031WQ0">
    <property type="taxonomic scope" value="Bacteria"/>
</dbReference>
<evidence type="ECO:0008006" key="3">
    <source>
        <dbReference type="Google" id="ProtNLM"/>
    </source>
</evidence>
<keyword evidence="2" id="KW-1185">Reference proteome</keyword>
<organism evidence="1 2">
    <name type="scientific">Saccharomonospora cyanea NA-134</name>
    <dbReference type="NCBI Taxonomy" id="882082"/>
    <lineage>
        <taxon>Bacteria</taxon>
        <taxon>Bacillati</taxon>
        <taxon>Actinomycetota</taxon>
        <taxon>Actinomycetes</taxon>
        <taxon>Pseudonocardiales</taxon>
        <taxon>Pseudonocardiaceae</taxon>
        <taxon>Saccharomonospora</taxon>
    </lineage>
</organism>
<dbReference type="InterPro" id="IPR038332">
    <property type="entry name" value="PPE_sf"/>
</dbReference>
<accession>H5XGE9</accession>
<sequence>MAGGQTVDPGKLNAAGTAYEQVGGELVDEASRIETGVSSAQFGKAWTHAGSHYADAIKLYKDRVKSHGDKATDFGDRLSKAAKSYEDGEAVSTDMIASKQV</sequence>
<proteinExistence type="predicted"/>
<reference evidence="1 2" key="1">
    <citation type="submission" date="2011-11" db="EMBL/GenBank/DDBJ databases">
        <title>The Noncontiguous Finished sequence of Saccharomonospora cyanea NA-134.</title>
        <authorList>
            <consortium name="US DOE Joint Genome Institute"/>
            <person name="Lucas S."/>
            <person name="Han J."/>
            <person name="Lapidus A."/>
            <person name="Cheng J.-F."/>
            <person name="Goodwin L."/>
            <person name="Pitluck S."/>
            <person name="Peters L."/>
            <person name="Ovchinnikova G."/>
            <person name="Lu M."/>
            <person name="Detter J.C."/>
            <person name="Han C."/>
            <person name="Tapia R."/>
            <person name="Land M."/>
            <person name="Hauser L."/>
            <person name="Kyrpides N."/>
            <person name="Ivanova N."/>
            <person name="Pagani I."/>
            <person name="Brambilla E.-M."/>
            <person name="Klenk H.-P."/>
            <person name="Woyke T."/>
        </authorList>
    </citation>
    <scope>NUCLEOTIDE SEQUENCE [LARGE SCALE GENOMIC DNA]</scope>
    <source>
        <strain evidence="1 2">NA-134</strain>
    </source>
</reference>
<dbReference type="Gene3D" id="1.20.1260.20">
    <property type="entry name" value="PPE superfamily"/>
    <property type="match status" value="1"/>
</dbReference>